<dbReference type="EnsemblProtists" id="EOD17159">
    <property type="protein sequence ID" value="EOD17159"/>
    <property type="gene ID" value="EMIHUDRAFT_459029"/>
</dbReference>
<dbReference type="Pfam" id="PF03357">
    <property type="entry name" value="Snf7"/>
    <property type="match status" value="1"/>
</dbReference>
<dbReference type="Gene3D" id="6.10.140.1230">
    <property type="match status" value="1"/>
</dbReference>
<keyword evidence="3" id="KW-1185">Reference proteome</keyword>
<dbReference type="RefSeq" id="XP_005769588.1">
    <property type="nucleotide sequence ID" value="XM_005769531.1"/>
</dbReference>
<feature type="compositionally biased region" description="Basic and acidic residues" evidence="1">
    <location>
        <begin position="22"/>
        <end position="41"/>
    </location>
</feature>
<reference evidence="2" key="2">
    <citation type="submission" date="2024-10" db="UniProtKB">
        <authorList>
            <consortium name="EnsemblProtists"/>
        </authorList>
    </citation>
    <scope>IDENTIFICATION</scope>
</reference>
<dbReference type="Proteomes" id="UP000013827">
    <property type="component" value="Unassembled WGS sequence"/>
</dbReference>
<dbReference type="GO" id="GO:0007034">
    <property type="term" value="P:vacuolar transport"/>
    <property type="evidence" value="ECO:0007669"/>
    <property type="project" value="InterPro"/>
</dbReference>
<dbReference type="OMA" id="QDMFEDD"/>
<feature type="compositionally biased region" description="Low complexity" evidence="1">
    <location>
        <begin position="181"/>
        <end position="191"/>
    </location>
</feature>
<dbReference type="KEGG" id="ehx:EMIHUDRAFT_459029"/>
<sequence>MFGGKPSAERQKQQAKEASNAIKKEGRSVDRELNQMRREETKLTAMIKEAARRPGGQQNAKVLAKQLVRNREQQARLLKMSGQMSATASQVRSMGSQAAVAGSMASAASIMGKVNAQVNPAAVAATMQELEKQSAMMGMKEEMVDDAMEALDDEWGDEDDDILAQVMDEIGLEQTAAMQSAPARAVATGAASAGGGGSRPQQGEAGVQAL</sequence>
<dbReference type="InterPro" id="IPR005024">
    <property type="entry name" value="Snf7_fam"/>
</dbReference>
<dbReference type="AlphaFoldDB" id="A0A0D3J0X4"/>
<evidence type="ECO:0000313" key="3">
    <source>
        <dbReference type="Proteomes" id="UP000013827"/>
    </source>
</evidence>
<proteinExistence type="predicted"/>
<evidence type="ECO:0000256" key="1">
    <source>
        <dbReference type="SAM" id="MobiDB-lite"/>
    </source>
</evidence>
<dbReference type="GeneID" id="17263317"/>
<feature type="region of interest" description="Disordered" evidence="1">
    <location>
        <begin position="1"/>
        <end position="41"/>
    </location>
</feature>
<organism evidence="2 3">
    <name type="scientific">Emiliania huxleyi (strain CCMP1516)</name>
    <dbReference type="NCBI Taxonomy" id="280463"/>
    <lineage>
        <taxon>Eukaryota</taxon>
        <taxon>Haptista</taxon>
        <taxon>Haptophyta</taxon>
        <taxon>Prymnesiophyceae</taxon>
        <taxon>Isochrysidales</taxon>
        <taxon>Noelaerhabdaceae</taxon>
        <taxon>Emiliania</taxon>
    </lineage>
</organism>
<dbReference type="PaxDb" id="2903-EOD17159"/>
<protein>
    <submittedName>
        <fullName evidence="2">Uncharacterized protein</fullName>
    </submittedName>
</protein>
<dbReference type="eggNOG" id="KOG3231">
    <property type="taxonomic scope" value="Eukaryota"/>
</dbReference>
<feature type="compositionally biased region" description="Low complexity" evidence="1">
    <location>
        <begin position="199"/>
        <end position="210"/>
    </location>
</feature>
<accession>A0A0D3J0X4</accession>
<dbReference type="HOGENOM" id="CLU_069208_1_2_1"/>
<feature type="region of interest" description="Disordered" evidence="1">
    <location>
        <begin position="179"/>
        <end position="210"/>
    </location>
</feature>
<dbReference type="PANTHER" id="PTHR10476">
    <property type="entry name" value="CHARGED MULTIVESICULAR BODY PROTEIN"/>
    <property type="match status" value="1"/>
</dbReference>
<reference evidence="3" key="1">
    <citation type="journal article" date="2013" name="Nature">
        <title>Pan genome of the phytoplankton Emiliania underpins its global distribution.</title>
        <authorList>
            <person name="Read B.A."/>
            <person name="Kegel J."/>
            <person name="Klute M.J."/>
            <person name="Kuo A."/>
            <person name="Lefebvre S.C."/>
            <person name="Maumus F."/>
            <person name="Mayer C."/>
            <person name="Miller J."/>
            <person name="Monier A."/>
            <person name="Salamov A."/>
            <person name="Young J."/>
            <person name="Aguilar M."/>
            <person name="Claverie J.M."/>
            <person name="Frickenhaus S."/>
            <person name="Gonzalez K."/>
            <person name="Herman E.K."/>
            <person name="Lin Y.C."/>
            <person name="Napier J."/>
            <person name="Ogata H."/>
            <person name="Sarno A.F."/>
            <person name="Shmutz J."/>
            <person name="Schroeder D."/>
            <person name="de Vargas C."/>
            <person name="Verret F."/>
            <person name="von Dassow P."/>
            <person name="Valentin K."/>
            <person name="Van de Peer Y."/>
            <person name="Wheeler G."/>
            <person name="Dacks J.B."/>
            <person name="Delwiche C.F."/>
            <person name="Dyhrman S.T."/>
            <person name="Glockner G."/>
            <person name="John U."/>
            <person name="Richards T."/>
            <person name="Worden A.Z."/>
            <person name="Zhang X."/>
            <person name="Grigoriev I.V."/>
            <person name="Allen A.E."/>
            <person name="Bidle K."/>
            <person name="Borodovsky M."/>
            <person name="Bowler C."/>
            <person name="Brownlee C."/>
            <person name="Cock J.M."/>
            <person name="Elias M."/>
            <person name="Gladyshev V.N."/>
            <person name="Groth M."/>
            <person name="Guda C."/>
            <person name="Hadaegh A."/>
            <person name="Iglesias-Rodriguez M.D."/>
            <person name="Jenkins J."/>
            <person name="Jones B.M."/>
            <person name="Lawson T."/>
            <person name="Leese F."/>
            <person name="Lindquist E."/>
            <person name="Lobanov A."/>
            <person name="Lomsadze A."/>
            <person name="Malik S.B."/>
            <person name="Marsh M.E."/>
            <person name="Mackinder L."/>
            <person name="Mock T."/>
            <person name="Mueller-Roeber B."/>
            <person name="Pagarete A."/>
            <person name="Parker M."/>
            <person name="Probert I."/>
            <person name="Quesneville H."/>
            <person name="Raines C."/>
            <person name="Rensing S.A."/>
            <person name="Riano-Pachon D.M."/>
            <person name="Richier S."/>
            <person name="Rokitta S."/>
            <person name="Shiraiwa Y."/>
            <person name="Soanes D.M."/>
            <person name="van der Giezen M."/>
            <person name="Wahlund T.M."/>
            <person name="Williams B."/>
            <person name="Wilson W."/>
            <person name="Wolfe G."/>
            <person name="Wurch L.L."/>
        </authorList>
    </citation>
    <scope>NUCLEOTIDE SEQUENCE</scope>
</reference>
<evidence type="ECO:0000313" key="2">
    <source>
        <dbReference type="EnsemblProtists" id="EOD17159"/>
    </source>
</evidence>
<name>A0A0D3J0X4_EMIH1</name>
<dbReference type="STRING" id="2903.R1E8C7"/>